<reference evidence="2 3" key="1">
    <citation type="submission" date="2024-01" db="EMBL/GenBank/DDBJ databases">
        <title>The genomes of 5 underutilized Papilionoideae crops provide insights into root nodulation and disease resistanc.</title>
        <authorList>
            <person name="Yuan L."/>
        </authorList>
    </citation>
    <scope>NUCLEOTIDE SEQUENCE [LARGE SCALE GENOMIC DNA]</scope>
    <source>
        <strain evidence="2">ZHUSHIDOU_FW_LH</strain>
        <tissue evidence="2">Leaf</tissue>
    </source>
</reference>
<protein>
    <recommendedName>
        <fullName evidence="1">RRM domain-containing protein</fullName>
    </recommendedName>
</protein>
<organism evidence="2 3">
    <name type="scientific">Crotalaria pallida</name>
    <name type="common">Smooth rattlebox</name>
    <name type="synonym">Crotalaria striata</name>
    <dbReference type="NCBI Taxonomy" id="3830"/>
    <lineage>
        <taxon>Eukaryota</taxon>
        <taxon>Viridiplantae</taxon>
        <taxon>Streptophyta</taxon>
        <taxon>Embryophyta</taxon>
        <taxon>Tracheophyta</taxon>
        <taxon>Spermatophyta</taxon>
        <taxon>Magnoliopsida</taxon>
        <taxon>eudicotyledons</taxon>
        <taxon>Gunneridae</taxon>
        <taxon>Pentapetalae</taxon>
        <taxon>rosids</taxon>
        <taxon>fabids</taxon>
        <taxon>Fabales</taxon>
        <taxon>Fabaceae</taxon>
        <taxon>Papilionoideae</taxon>
        <taxon>50 kb inversion clade</taxon>
        <taxon>genistoids sensu lato</taxon>
        <taxon>core genistoids</taxon>
        <taxon>Crotalarieae</taxon>
        <taxon>Crotalaria</taxon>
    </lineage>
</organism>
<dbReference type="InterPro" id="IPR000504">
    <property type="entry name" value="RRM_dom"/>
</dbReference>
<comment type="caution">
    <text evidence="2">The sequence shown here is derived from an EMBL/GenBank/DDBJ whole genome shotgun (WGS) entry which is preliminary data.</text>
</comment>
<dbReference type="InterPro" id="IPR006118">
    <property type="entry name" value="Recombinase_CS"/>
</dbReference>
<dbReference type="EMBL" id="JAYWIO010000003">
    <property type="protein sequence ID" value="KAK7276034.1"/>
    <property type="molecule type" value="Genomic_DNA"/>
</dbReference>
<dbReference type="Pfam" id="PF00076">
    <property type="entry name" value="RRM_1"/>
    <property type="match status" value="1"/>
</dbReference>
<dbReference type="InterPro" id="IPR012677">
    <property type="entry name" value="Nucleotide-bd_a/b_plait_sf"/>
</dbReference>
<gene>
    <name evidence="2" type="ORF">RIF29_17165</name>
</gene>
<name>A0AAN9FHX3_CROPI</name>
<accession>A0AAN9FHX3</accession>
<dbReference type="CDD" id="cd00590">
    <property type="entry name" value="RRM_SF"/>
    <property type="match status" value="1"/>
</dbReference>
<dbReference type="AlphaFoldDB" id="A0AAN9FHX3"/>
<feature type="domain" description="RRM" evidence="1">
    <location>
        <begin position="53"/>
        <end position="98"/>
    </location>
</feature>
<dbReference type="InterPro" id="IPR035979">
    <property type="entry name" value="RBD_domain_sf"/>
</dbReference>
<proteinExistence type="predicted"/>
<keyword evidence="3" id="KW-1185">Reference proteome</keyword>
<evidence type="ECO:0000259" key="1">
    <source>
        <dbReference type="Pfam" id="PF00076"/>
    </source>
</evidence>
<evidence type="ECO:0000313" key="3">
    <source>
        <dbReference type="Proteomes" id="UP001372338"/>
    </source>
</evidence>
<evidence type="ECO:0000313" key="2">
    <source>
        <dbReference type="EMBL" id="KAK7276034.1"/>
    </source>
</evidence>
<dbReference type="SUPFAM" id="SSF54928">
    <property type="entry name" value="RNA-binding domain, RBD"/>
    <property type="match status" value="1"/>
</dbReference>
<dbReference type="Proteomes" id="UP001372338">
    <property type="component" value="Unassembled WGS sequence"/>
</dbReference>
<dbReference type="GO" id="GO:0003723">
    <property type="term" value="F:RNA binding"/>
    <property type="evidence" value="ECO:0007669"/>
    <property type="project" value="InterPro"/>
</dbReference>
<dbReference type="PROSITE" id="PS00398">
    <property type="entry name" value="RECOMBINASES_2"/>
    <property type="match status" value="1"/>
</dbReference>
<dbReference type="Gene3D" id="3.30.70.330">
    <property type="match status" value="1"/>
</dbReference>
<sequence length="111" mass="13095">MRERERERERAREPEREGIIGRDRVAGRLPSGDQLYPRRALQARQQNAITFFTNFPDEYNIVDLWKCFSAVGKVGEVFVPTKLDRLGKRFGFVRFSDQCNLARLEDKLKDF</sequence>
<dbReference type="GO" id="GO:0000150">
    <property type="term" value="F:DNA strand exchange activity"/>
    <property type="evidence" value="ECO:0007669"/>
    <property type="project" value="InterPro"/>
</dbReference>